<reference evidence="2 3" key="1">
    <citation type="submission" date="2023-08" db="EMBL/GenBank/DDBJ databases">
        <title>Annotated Genome Sequence of Vanrija albida AlHP1.</title>
        <authorList>
            <person name="Herzog R."/>
        </authorList>
    </citation>
    <scope>NUCLEOTIDE SEQUENCE [LARGE SCALE GENOMIC DNA]</scope>
    <source>
        <strain evidence="2 3">AlHP1</strain>
    </source>
</reference>
<accession>A0ABR3QDH3</accession>
<evidence type="ECO:0000256" key="1">
    <source>
        <dbReference type="SAM" id="MobiDB-lite"/>
    </source>
</evidence>
<dbReference type="RefSeq" id="XP_069212496.1">
    <property type="nucleotide sequence ID" value="XM_069348952.1"/>
</dbReference>
<protein>
    <submittedName>
        <fullName evidence="2">Uncharacterized protein</fullName>
    </submittedName>
</protein>
<sequence>MLSPLPNAAPLEAPRTVERRRRGRGIDVMTAHPTPPRSHEQGHLPTPVTERRSVKHHGGKGARSSTVLPTPQTLPRKVASRADSGSDSAASLSPPSPSGHTTFFLSSTSATSSDRVAHGRRPGLLFAQQMGLAAGPSTTCTVKFGGRLGAGVGMGGGVRNAAHGPIDKISLGSALEDNPFIDTPQLADSKRRVASSTNPFISLSPAPPLASPGPETNYIPQLLRPSAERSVSPNPPHHVDELQAITTPTRPKTVVNPPLLSARDDTTPPRTRAPRRELMDLDDNPFISKPGEVVKPHPTSEDRPLVTYVFRGAKKVFANPFVHPSTRYPASELDVSHPEFDTHPCPPPRLLWPTDDASNKRRLPRVESMEMEVDAGVFSEDDDEFMAASSDSDDAPTVRRGLLFGQPTKRSVDEGTPPSSRKRRRSDF</sequence>
<gene>
    <name evidence="2" type="ORF">Q8F55_000298</name>
</gene>
<dbReference type="EMBL" id="JBBXJM010000001">
    <property type="protein sequence ID" value="KAL1412552.1"/>
    <property type="molecule type" value="Genomic_DNA"/>
</dbReference>
<feature type="region of interest" description="Disordered" evidence="1">
    <location>
        <begin position="386"/>
        <end position="428"/>
    </location>
</feature>
<comment type="caution">
    <text evidence="2">The sequence shown here is derived from an EMBL/GenBank/DDBJ whole genome shotgun (WGS) entry which is preliminary data.</text>
</comment>
<evidence type="ECO:0000313" key="3">
    <source>
        <dbReference type="Proteomes" id="UP001565368"/>
    </source>
</evidence>
<feature type="compositionally biased region" description="Low complexity" evidence="1">
    <location>
        <begin position="81"/>
        <end position="106"/>
    </location>
</feature>
<dbReference type="GeneID" id="95981341"/>
<dbReference type="Proteomes" id="UP001565368">
    <property type="component" value="Unassembled WGS sequence"/>
</dbReference>
<proteinExistence type="predicted"/>
<feature type="region of interest" description="Disordered" evidence="1">
    <location>
        <begin position="281"/>
        <end position="300"/>
    </location>
</feature>
<feature type="region of interest" description="Disordered" evidence="1">
    <location>
        <begin position="248"/>
        <end position="273"/>
    </location>
</feature>
<organism evidence="2 3">
    <name type="scientific">Vanrija albida</name>
    <dbReference type="NCBI Taxonomy" id="181172"/>
    <lineage>
        <taxon>Eukaryota</taxon>
        <taxon>Fungi</taxon>
        <taxon>Dikarya</taxon>
        <taxon>Basidiomycota</taxon>
        <taxon>Agaricomycotina</taxon>
        <taxon>Tremellomycetes</taxon>
        <taxon>Trichosporonales</taxon>
        <taxon>Trichosporonaceae</taxon>
        <taxon>Vanrija</taxon>
    </lineage>
</organism>
<evidence type="ECO:0000313" key="2">
    <source>
        <dbReference type="EMBL" id="KAL1412552.1"/>
    </source>
</evidence>
<keyword evidence="3" id="KW-1185">Reference proteome</keyword>
<feature type="compositionally biased region" description="Polar residues" evidence="1">
    <location>
        <begin position="63"/>
        <end position="73"/>
    </location>
</feature>
<feature type="region of interest" description="Disordered" evidence="1">
    <location>
        <begin position="1"/>
        <end position="106"/>
    </location>
</feature>
<name>A0ABR3QDH3_9TREE</name>